<dbReference type="FunFam" id="1.10.510.10:FF:001698">
    <property type="entry name" value="NUAK family, SNF1-like kinase, 1b"/>
    <property type="match status" value="1"/>
</dbReference>
<dbReference type="PROSITE" id="PS00107">
    <property type="entry name" value="PROTEIN_KINASE_ATP"/>
    <property type="match status" value="1"/>
</dbReference>
<keyword evidence="1" id="KW-0723">Serine/threonine-protein kinase</keyword>
<dbReference type="InterPro" id="IPR008271">
    <property type="entry name" value="Ser/Thr_kinase_AS"/>
</dbReference>
<protein>
    <recommendedName>
        <fullName evidence="7">Protein kinase domain-containing protein</fullName>
    </recommendedName>
</protein>
<dbReference type="GO" id="GO:0005737">
    <property type="term" value="C:cytoplasm"/>
    <property type="evidence" value="ECO:0007669"/>
    <property type="project" value="TreeGrafter"/>
</dbReference>
<dbReference type="PANTHER" id="PTHR24346:SF93">
    <property type="entry name" value="NUAK FAMILY SNF1-LIKE KINASE 1"/>
    <property type="match status" value="1"/>
</dbReference>
<feature type="region of interest" description="Disordered" evidence="6">
    <location>
        <begin position="1"/>
        <end position="23"/>
    </location>
</feature>
<dbReference type="AlphaFoldDB" id="A0A8J1T7G9"/>
<dbReference type="Proteomes" id="UP000749559">
    <property type="component" value="Unassembled WGS sequence"/>
</dbReference>
<accession>A0A8J1T7G9</accession>
<evidence type="ECO:0000313" key="9">
    <source>
        <dbReference type="Proteomes" id="UP000749559"/>
    </source>
</evidence>
<feature type="compositionally biased region" description="Polar residues" evidence="6">
    <location>
        <begin position="10"/>
        <end position="21"/>
    </location>
</feature>
<evidence type="ECO:0000256" key="4">
    <source>
        <dbReference type="ARBA" id="ARBA00022777"/>
    </source>
</evidence>
<evidence type="ECO:0000256" key="5">
    <source>
        <dbReference type="ARBA" id="ARBA00022840"/>
    </source>
</evidence>
<dbReference type="FunFam" id="3.30.200.20:FF:000042">
    <property type="entry name" value="Aurora kinase A"/>
    <property type="match status" value="1"/>
</dbReference>
<dbReference type="PROSITE" id="PS00108">
    <property type="entry name" value="PROTEIN_KINASE_ST"/>
    <property type="match status" value="1"/>
</dbReference>
<evidence type="ECO:0000313" key="8">
    <source>
        <dbReference type="EMBL" id="CAH1783548.1"/>
    </source>
</evidence>
<feature type="domain" description="Protein kinase" evidence="7">
    <location>
        <begin position="34"/>
        <end position="285"/>
    </location>
</feature>
<feature type="compositionally biased region" description="Basic and acidic residues" evidence="6">
    <location>
        <begin position="380"/>
        <end position="393"/>
    </location>
</feature>
<dbReference type="GO" id="GO:0005524">
    <property type="term" value="F:ATP binding"/>
    <property type="evidence" value="ECO:0007669"/>
    <property type="project" value="UniProtKB-UniRule"/>
</dbReference>
<evidence type="ECO:0000256" key="2">
    <source>
        <dbReference type="ARBA" id="ARBA00022679"/>
    </source>
</evidence>
<dbReference type="SUPFAM" id="SSF56112">
    <property type="entry name" value="Protein kinase-like (PK-like)"/>
    <property type="match status" value="1"/>
</dbReference>
<dbReference type="GO" id="GO:0035556">
    <property type="term" value="P:intracellular signal transduction"/>
    <property type="evidence" value="ECO:0007669"/>
    <property type="project" value="TreeGrafter"/>
</dbReference>
<sequence>MKQEMRNQYRVENSSMSSSTVIRHHHKHNLKNRFELKKTLGQGTYGKVKLAVEKSSGREVAIKSIRKTKIQSEQDLQRIRREIDIMTSLNHPHIIHIYEVFENKEKIIILMEYANGGELYEYINDRHRLKDSDSRRFFRQIVSAVDYCHQHDIVHRDLKLENIVLDSQGNVKIADFGLSNIYNNDSLLNTFCGSPLYASPEIVNGLPYFGPEVDCWSLGVLLYTLVYGAMPFDGSDFKRLRQQISDGEFYEPSRCSDASSLIRHLLTVEPNKRATIADIDKHWWVNVGYKTSPIEEQLNTEDFNIQTYRARNTTTHENTGAQNVAHNIDIRIDCEDNEIPSATVSSYNQPSEQDENADIDECSAQCEQLLENDEAIYLNDDSHDENTPPDKGGDNSLNVLKQSQDQSIDSKSTAVVKSSLRIESPIFDSNKKPKRGILKNSNNRPKKYTGSDSGCVLDDNLPQETLEKIRSMQDEDYESQTPPLSPGYELHDIEAILDSLDITDDATTPASPGDLDISHNAFDFPLTADGIVKQASAGKYESVPRDKTTKKPKSILKRNGKYSGSENDPTKRYSLGSTCSNSSGEILNEISEPRGILKRPKKKFSNSNDPTKRYSLGSQGSNSSGDILDFSYDEFEIDTFMLDNVSGVATESIHSTTLYNVEHSDFINDTFLNERISSNTVEIHKDDVMNKIDQLGDSLNGKLQRSSYSESNINEIDEARDICAQALVLCRTFDSKKS</sequence>
<evidence type="ECO:0000259" key="7">
    <source>
        <dbReference type="PROSITE" id="PS50011"/>
    </source>
</evidence>
<feature type="region of interest" description="Disordered" evidence="6">
    <location>
        <begin position="379"/>
        <end position="459"/>
    </location>
</feature>
<dbReference type="OrthoDB" id="193931at2759"/>
<name>A0A8J1T7G9_OWEFU</name>
<dbReference type="PANTHER" id="PTHR24346">
    <property type="entry name" value="MAP/MICROTUBULE AFFINITY-REGULATING KINASE"/>
    <property type="match status" value="1"/>
</dbReference>
<dbReference type="GO" id="GO:0000226">
    <property type="term" value="P:microtubule cytoskeleton organization"/>
    <property type="evidence" value="ECO:0007669"/>
    <property type="project" value="TreeGrafter"/>
</dbReference>
<reference evidence="8" key="1">
    <citation type="submission" date="2022-03" db="EMBL/GenBank/DDBJ databases">
        <authorList>
            <person name="Martin C."/>
        </authorList>
    </citation>
    <scope>NUCLEOTIDE SEQUENCE</scope>
</reference>
<dbReference type="InterPro" id="IPR000719">
    <property type="entry name" value="Prot_kinase_dom"/>
</dbReference>
<organism evidence="8 9">
    <name type="scientific">Owenia fusiformis</name>
    <name type="common">Polychaete worm</name>
    <dbReference type="NCBI Taxonomy" id="6347"/>
    <lineage>
        <taxon>Eukaryota</taxon>
        <taxon>Metazoa</taxon>
        <taxon>Spiralia</taxon>
        <taxon>Lophotrochozoa</taxon>
        <taxon>Annelida</taxon>
        <taxon>Polychaeta</taxon>
        <taxon>Sedentaria</taxon>
        <taxon>Canalipalpata</taxon>
        <taxon>Sabellida</taxon>
        <taxon>Oweniida</taxon>
        <taxon>Oweniidae</taxon>
        <taxon>Owenia</taxon>
    </lineage>
</organism>
<dbReference type="PROSITE" id="PS50011">
    <property type="entry name" value="PROTEIN_KINASE_DOM"/>
    <property type="match status" value="1"/>
</dbReference>
<keyword evidence="4" id="KW-0418">Kinase</keyword>
<feature type="compositionally biased region" description="Basic residues" evidence="6">
    <location>
        <begin position="550"/>
        <end position="560"/>
    </location>
</feature>
<comment type="caution">
    <text evidence="8">The sequence shown here is derived from an EMBL/GenBank/DDBJ whole genome shotgun (WGS) entry which is preliminary data.</text>
</comment>
<dbReference type="InterPro" id="IPR017441">
    <property type="entry name" value="Protein_kinase_ATP_BS"/>
</dbReference>
<evidence type="ECO:0000256" key="6">
    <source>
        <dbReference type="SAM" id="MobiDB-lite"/>
    </source>
</evidence>
<proteinExistence type="predicted"/>
<feature type="compositionally biased region" description="Polar residues" evidence="6">
    <location>
        <begin position="575"/>
        <end position="585"/>
    </location>
</feature>
<dbReference type="GO" id="GO:0050321">
    <property type="term" value="F:tau-protein kinase activity"/>
    <property type="evidence" value="ECO:0007669"/>
    <property type="project" value="TreeGrafter"/>
</dbReference>
<keyword evidence="2" id="KW-0808">Transferase</keyword>
<dbReference type="Pfam" id="PF00069">
    <property type="entry name" value="Pkinase"/>
    <property type="match status" value="1"/>
</dbReference>
<dbReference type="Gene3D" id="1.10.510.10">
    <property type="entry name" value="Transferase(Phosphotransferase) domain 1"/>
    <property type="match status" value="1"/>
</dbReference>
<dbReference type="SMART" id="SM00220">
    <property type="entry name" value="S_TKc"/>
    <property type="match status" value="1"/>
</dbReference>
<gene>
    <name evidence="8" type="ORF">OFUS_LOCUS9880</name>
</gene>
<dbReference type="InterPro" id="IPR011009">
    <property type="entry name" value="Kinase-like_dom_sf"/>
</dbReference>
<evidence type="ECO:0000256" key="3">
    <source>
        <dbReference type="ARBA" id="ARBA00022741"/>
    </source>
</evidence>
<keyword evidence="3" id="KW-0547">Nucleotide-binding</keyword>
<feature type="region of interest" description="Disordered" evidence="6">
    <location>
        <begin position="536"/>
        <end position="622"/>
    </location>
</feature>
<keyword evidence="9" id="KW-1185">Reference proteome</keyword>
<evidence type="ECO:0000256" key="1">
    <source>
        <dbReference type="ARBA" id="ARBA00022527"/>
    </source>
</evidence>
<keyword evidence="5" id="KW-0067">ATP-binding</keyword>
<feature type="compositionally biased region" description="Low complexity" evidence="6">
    <location>
        <begin position="401"/>
        <end position="412"/>
    </location>
</feature>
<dbReference type="EMBL" id="CAIIXF020000005">
    <property type="protein sequence ID" value="CAH1783548.1"/>
    <property type="molecule type" value="Genomic_DNA"/>
</dbReference>